<evidence type="ECO:0000313" key="13">
    <source>
        <dbReference type="EMBL" id="KAH9413089.1"/>
    </source>
</evidence>
<reference evidence="13 14" key="2">
    <citation type="journal article" date="2022" name="Mol. Biol. Evol.">
        <title>Comparative Genomics Reveals Insights into the Divergent Evolution of Astigmatic Mites and Household Pest Adaptations.</title>
        <authorList>
            <person name="Xiong Q."/>
            <person name="Wan A.T."/>
            <person name="Liu X."/>
            <person name="Fung C.S."/>
            <person name="Xiao X."/>
            <person name="Malainual N."/>
            <person name="Hou J."/>
            <person name="Wang L."/>
            <person name="Wang M."/>
            <person name="Yang K.Y."/>
            <person name="Cui Y."/>
            <person name="Leung E.L."/>
            <person name="Nong W."/>
            <person name="Shin S.K."/>
            <person name="Au S.W."/>
            <person name="Jeong K.Y."/>
            <person name="Chew F.T."/>
            <person name="Hui J.H."/>
            <person name="Leung T.F."/>
            <person name="Tungtrongchitr A."/>
            <person name="Zhong N."/>
            <person name="Liu Z."/>
            <person name="Tsui S.K."/>
        </authorList>
    </citation>
    <scope>NUCLEOTIDE SEQUENCE [LARGE SCALE GENOMIC DNA]</scope>
    <source>
        <strain evidence="13">Derp</strain>
    </source>
</reference>
<dbReference type="PANTHER" id="PTHR20931:SF0">
    <property type="entry name" value="TETRATRICOPEPTIDE REPEAT PROTEIN 30"/>
    <property type="match status" value="1"/>
</dbReference>
<proteinExistence type="inferred from homology"/>
<dbReference type="Pfam" id="PF14559">
    <property type="entry name" value="TPR_19"/>
    <property type="match status" value="1"/>
</dbReference>
<evidence type="ECO:0000256" key="3">
    <source>
        <dbReference type="ARBA" id="ARBA00015727"/>
    </source>
</evidence>
<dbReference type="PROSITE" id="PS50005">
    <property type="entry name" value="TPR"/>
    <property type="match status" value="2"/>
</dbReference>
<feature type="coiled-coil region" evidence="10">
    <location>
        <begin position="1220"/>
        <end position="1416"/>
    </location>
</feature>
<keyword evidence="10" id="KW-0175">Coiled coil</keyword>
<evidence type="ECO:0000256" key="6">
    <source>
        <dbReference type="ARBA" id="ARBA00022803"/>
    </source>
</evidence>
<keyword evidence="4" id="KW-0677">Repeat</keyword>
<dbReference type="Gene3D" id="1.25.40.10">
    <property type="entry name" value="Tetratricopeptide repeat domain"/>
    <property type="match status" value="3"/>
</dbReference>
<evidence type="ECO:0000256" key="5">
    <source>
        <dbReference type="ARBA" id="ARBA00022794"/>
    </source>
</evidence>
<dbReference type="InterPro" id="IPR011990">
    <property type="entry name" value="TPR-like_helical_dom_sf"/>
</dbReference>
<evidence type="ECO:0000256" key="11">
    <source>
        <dbReference type="SAM" id="MobiDB-lite"/>
    </source>
</evidence>
<dbReference type="SMART" id="SM00028">
    <property type="entry name" value="TPR"/>
    <property type="match status" value="4"/>
</dbReference>
<keyword evidence="5" id="KW-0970">Cilium biogenesis/degradation</keyword>
<protein>
    <recommendedName>
        <fullName evidence="3">Tetratricopeptide repeat protein 30 homolog</fullName>
    </recommendedName>
</protein>
<comment type="subcellular location">
    <subcellularLocation>
        <location evidence="1">Cell projection</location>
        <location evidence="1">Cilium</location>
    </subcellularLocation>
</comment>
<feature type="region of interest" description="Disordered" evidence="11">
    <location>
        <begin position="904"/>
        <end position="930"/>
    </location>
</feature>
<feature type="repeat" description="TPR" evidence="9">
    <location>
        <begin position="164"/>
        <end position="197"/>
    </location>
</feature>
<evidence type="ECO:0000256" key="2">
    <source>
        <dbReference type="ARBA" id="ARBA00009522"/>
    </source>
</evidence>
<feature type="region of interest" description="Disordered" evidence="11">
    <location>
        <begin position="731"/>
        <end position="860"/>
    </location>
</feature>
<dbReference type="SUPFAM" id="SSF48452">
    <property type="entry name" value="TPR-like"/>
    <property type="match status" value="2"/>
</dbReference>
<gene>
    <name evidence="13" type="primary">TTC30B</name>
    <name evidence="13" type="ORF">DERP_006775</name>
</gene>
<evidence type="ECO:0000313" key="14">
    <source>
        <dbReference type="Proteomes" id="UP000887458"/>
    </source>
</evidence>
<feature type="repeat" description="TPR" evidence="9">
    <location>
        <begin position="47"/>
        <end position="80"/>
    </location>
</feature>
<organism evidence="13 14">
    <name type="scientific">Dermatophagoides pteronyssinus</name>
    <name type="common">European house dust mite</name>
    <dbReference type="NCBI Taxonomy" id="6956"/>
    <lineage>
        <taxon>Eukaryota</taxon>
        <taxon>Metazoa</taxon>
        <taxon>Ecdysozoa</taxon>
        <taxon>Arthropoda</taxon>
        <taxon>Chelicerata</taxon>
        <taxon>Arachnida</taxon>
        <taxon>Acari</taxon>
        <taxon>Acariformes</taxon>
        <taxon>Sarcoptiformes</taxon>
        <taxon>Astigmata</taxon>
        <taxon>Psoroptidia</taxon>
        <taxon>Analgoidea</taxon>
        <taxon>Pyroglyphidae</taxon>
        <taxon>Dermatophagoidinae</taxon>
        <taxon>Dermatophagoides</taxon>
    </lineage>
</organism>
<dbReference type="Proteomes" id="UP000887458">
    <property type="component" value="Unassembled WGS sequence"/>
</dbReference>
<accession>A0ABQ8IRZ2</accession>
<dbReference type="InterPro" id="IPR019734">
    <property type="entry name" value="TPR_rpt"/>
</dbReference>
<name>A0ABQ8IRZ2_DERPT</name>
<comment type="similarity">
    <text evidence="2">Belongs to the TTC30/dfy-1/fleer family.</text>
</comment>
<keyword evidence="6 9" id="KW-0802">TPR repeat</keyword>
<dbReference type="Pfam" id="PF21007">
    <property type="entry name" value="FBF1"/>
    <property type="match status" value="1"/>
</dbReference>
<keyword evidence="8" id="KW-0966">Cell projection</keyword>
<feature type="domain" description="Fas-binding factor 1 C-terminal" evidence="12">
    <location>
        <begin position="1028"/>
        <end position="1561"/>
    </location>
</feature>
<evidence type="ECO:0000256" key="9">
    <source>
        <dbReference type="PROSITE-ProRule" id="PRU00339"/>
    </source>
</evidence>
<dbReference type="InterPro" id="IPR049390">
    <property type="entry name" value="FBF1_C"/>
</dbReference>
<keyword evidence="14" id="KW-1185">Reference proteome</keyword>
<sequence length="1645" mass="190781">MIRHRLSLAQMKSGEKTKTIYSWIKEGNYKEAIAALNDELCLNRNSRAALSLLAYCYYTIQDFDQSQQCYEQLIEIYPNERHYYLNYAKCLYQSGAHEKALKIIVKYSEKFHIDNDDRKKSIDNEYDQFAQNELIKIQAAIKYTNDDDNINAKLLIDQIPDGNVDKETNLGCMLFKEKRYDEAIEKFRNALQMENLNLSNSRSNFHRIGSGQMNTMERKPETNKNDNAISGGSSNATISSMVNQKPDLLYNLAVCYYHLRQYSDAMKYIGEIIEQGIREHPELSVGMNTEGLEVRSVGNTEVLHESVLVESFNLKAAIEYQLKNFEAAKEALTDMPPRSEEELDAVTLHNMALISMDQNPADGFEKLQFLIGQETFQPETFANLLLLYCRYEYFELAADLMAENASFTYRYLSPYLYEFLDALITQQTSPEDAYQKFDEIATRHTDSLRKLSKQIQEAKNQIAKNDDANIVTKQNEILKKLKHSFDEVVELYVPVLMAQAKIYWDIECYAQVEKVFRKSAEFCNELDLWKLNVAHENKFKEATGFYEQLVKRNYDNILDVSAIVLANLCVSYIMTGQNEDAEELMRKIEKEEEQLIYSDPDRKIFHLCIVNLVIGTLYCSKGNYEFGISRVIKSLDPYPKKLGTDTWFYAKRCFLAMLENLSKQVIIIKDSVLQECLTFLSMCEQYGQNVKAIVEAPLELETLHPGKNTVTYEARLLKALQRKSVRFFDEGSDDLPQTNQLRSSNRPHSSTLDSLLDTKTSQQQSSAQLSNRSKSDWLGLGGGGSSEDDNYTTHKKSNGRSTLSATTRTNIGSSSQDEPDWITSGLKARQSRQSTTALATKNRPSFLDTDPSKTSQPTTTAIVVDTNQETNKLSSTTVNRNWQPKLLSDVERSSPLSGIKRFGESEHQQLQQRDEQTFTNRKSDAEQSNENQSAIILNKSDVQHKQNQLDGFSKNNESLNTINFQQPQQMSEQNSMIIPTDEIISIINQDGQQQIAITNTVTSTTTTATQQQQQQQTSLTVLQTKLRMLTLEKSFLEQTMRLTSEMYKRHENMIQEERDRRIVELKNQLEQSEKEMNSIRDKYNERLLTIEQEYQNENKHLQEQYTATTKQMIEEHENELKRLEQRLRSENESSLQTSSDLVRQQAKSVTELMAKWEESAFKIEKLQRSVIAKQEEMAREQMLNNSDDVLANKVSEIEDRWKSFLNDMQHQRIELETVIRDEHEKYFSEEQLRLKEIEEKTNEERKELEIMRQKFAAEVDEWRQKESIEAQQLHEERKKLKEELTLFEERRSLLEQLYNERKKMLDDEQQRITKQSEEILRKQTELDQKESQLMKSLLDLDHQQQQLQTKKLRFDQEREQLSMLGKTLEQRAEELEKLSQMALKEKMDGINAMDEIERLRSELKKETIELQKSKTELQIDQQKLMIDRNQFEQQYKMLRELRDSIVCNLCGQALNRGNATSWAMMAKSGSHQQDIGSGLFYSLINGGYIMRQYQQSHANVDKNNNNNNSHSISPWQSFRVPTGATVNNRNVDEDKTLLLWQMAAQKDSAALAEETRFLKILMNSQINMSIKKKFHEYTHKTNLDYFLYALDARRPLARSNLRPRDLTYGFVWLPGTPGAGPKCLTASRAFRGPCNNTVFLPVGAR</sequence>
<dbReference type="EMBL" id="NJHN03000123">
    <property type="protein sequence ID" value="KAH9413089.1"/>
    <property type="molecule type" value="Genomic_DNA"/>
</dbReference>
<evidence type="ECO:0000256" key="8">
    <source>
        <dbReference type="ARBA" id="ARBA00023273"/>
    </source>
</evidence>
<evidence type="ECO:0000259" key="12">
    <source>
        <dbReference type="Pfam" id="PF21007"/>
    </source>
</evidence>
<evidence type="ECO:0000256" key="7">
    <source>
        <dbReference type="ARBA" id="ARBA00023069"/>
    </source>
</evidence>
<feature type="compositionally biased region" description="Polar residues" evidence="11">
    <location>
        <begin position="735"/>
        <end position="772"/>
    </location>
</feature>
<feature type="coiled-coil region" evidence="10">
    <location>
        <begin position="441"/>
        <end position="468"/>
    </location>
</feature>
<reference evidence="13 14" key="1">
    <citation type="journal article" date="2018" name="J. Allergy Clin. Immunol.">
        <title>High-quality assembly of Dermatophagoides pteronyssinus genome and transcriptome reveals a wide range of novel allergens.</title>
        <authorList>
            <person name="Liu X.Y."/>
            <person name="Yang K.Y."/>
            <person name="Wang M.Q."/>
            <person name="Kwok J.S."/>
            <person name="Zeng X."/>
            <person name="Yang Z."/>
            <person name="Xiao X.J."/>
            <person name="Lau C.P."/>
            <person name="Li Y."/>
            <person name="Huang Z.M."/>
            <person name="Ba J.G."/>
            <person name="Yim A.K."/>
            <person name="Ouyang C.Y."/>
            <person name="Ngai S.M."/>
            <person name="Chan T.F."/>
            <person name="Leung E.L."/>
            <person name="Liu L."/>
            <person name="Liu Z.G."/>
            <person name="Tsui S.K."/>
        </authorList>
    </citation>
    <scope>NUCLEOTIDE SEQUENCE [LARGE SCALE GENOMIC DNA]</scope>
    <source>
        <strain evidence="13">Derp</strain>
    </source>
</reference>
<feature type="coiled-coil region" evidence="10">
    <location>
        <begin position="1055"/>
        <end position="1133"/>
    </location>
</feature>
<dbReference type="Pfam" id="PF13174">
    <property type="entry name" value="TPR_6"/>
    <property type="match status" value="1"/>
</dbReference>
<feature type="compositionally biased region" description="Polar residues" evidence="11">
    <location>
        <begin position="831"/>
        <end position="843"/>
    </location>
</feature>
<keyword evidence="7" id="KW-0969">Cilium</keyword>
<feature type="compositionally biased region" description="Basic and acidic residues" evidence="11">
    <location>
        <begin position="904"/>
        <end position="925"/>
    </location>
</feature>
<feature type="compositionally biased region" description="Polar residues" evidence="11">
    <location>
        <begin position="799"/>
        <end position="816"/>
    </location>
</feature>
<dbReference type="InterPro" id="IPR039941">
    <property type="entry name" value="TT30"/>
</dbReference>
<evidence type="ECO:0000256" key="1">
    <source>
        <dbReference type="ARBA" id="ARBA00004138"/>
    </source>
</evidence>
<evidence type="ECO:0000256" key="4">
    <source>
        <dbReference type="ARBA" id="ARBA00022737"/>
    </source>
</evidence>
<dbReference type="PANTHER" id="PTHR20931">
    <property type="entry name" value="TETRATRICOPEPTIDE REPEAT PROTEIN 30"/>
    <property type="match status" value="1"/>
</dbReference>
<evidence type="ECO:0000256" key="10">
    <source>
        <dbReference type="SAM" id="Coils"/>
    </source>
</evidence>
<comment type="caution">
    <text evidence="13">The sequence shown here is derived from an EMBL/GenBank/DDBJ whole genome shotgun (WGS) entry which is preliminary data.</text>
</comment>